<dbReference type="SMART" id="SM00409">
    <property type="entry name" value="IG"/>
    <property type="match status" value="2"/>
</dbReference>
<dbReference type="InterPro" id="IPR050488">
    <property type="entry name" value="Ig_Fc_receptor"/>
</dbReference>
<feature type="chain" id="PRO_5044278711" description="Ig-like domain-containing protein" evidence="4">
    <location>
        <begin position="20"/>
        <end position="548"/>
    </location>
</feature>
<reference evidence="6" key="2">
    <citation type="submission" date="2025-08" db="UniProtKB">
        <authorList>
            <consortium name="Ensembl"/>
        </authorList>
    </citation>
    <scope>IDENTIFICATION</scope>
</reference>
<feature type="transmembrane region" description="Helical" evidence="3">
    <location>
        <begin position="358"/>
        <end position="381"/>
    </location>
</feature>
<feature type="domain" description="Ig-like" evidence="5">
    <location>
        <begin position="23"/>
        <end position="96"/>
    </location>
</feature>
<keyword evidence="3" id="KW-1133">Transmembrane helix</keyword>
<dbReference type="SUPFAM" id="SSF48726">
    <property type="entry name" value="Immunoglobulin"/>
    <property type="match status" value="1"/>
</dbReference>
<feature type="signal peptide" evidence="4">
    <location>
        <begin position="1"/>
        <end position="19"/>
    </location>
</feature>
<evidence type="ECO:0000256" key="1">
    <source>
        <dbReference type="ARBA" id="ARBA00022729"/>
    </source>
</evidence>
<dbReference type="InterPro" id="IPR003599">
    <property type="entry name" value="Ig_sub"/>
</dbReference>
<evidence type="ECO:0000256" key="2">
    <source>
        <dbReference type="ARBA" id="ARBA00023157"/>
    </source>
</evidence>
<sequence>MVMKNLFLILAVFLFVVKSQQNPVVSMHPSFKQVYSGDSFNLSCDNSTDTVKWFFNSTEDVEQVNQIWSIGAASTKNSGVYQCESNGQKSDPKNISVLECLPPAGLIISSGMPVVTPMGSVVLELEVDDGLEGWWCSVSKGLKETKLRLKKSLATASATSLAFQSLRQRDNVAIYWCSNRTQRSSPISIWRSDKMVVLDIPPGPAVLGEKLSLNCMVRWTSRISQTIFYKNNIEIQNYSSSSYVIHSVTEKDQGKYHCRATYILEDNTSGIPAIVTSDSQELFVTASPPKAFLSGDLSCSCSSCPSSVNYRWYHLESNQLWKLQRKDDWPAGTYKCRAVWNCGRSAMSNFQVKSSSSYNIVIIIIIALILVLLGVITLYFIKRRRTDKEAIYQDVPVQYVKDGDGGYQELSKKRSDVGGGDYDTLNTTSAEGKPKHEGQYEALNKGKVEVYHTLGEEGAKTGDKGYEALKVSKDEGAEGIYHALGPDGVKDGAGGDGGYEALKMSKEGGVEDPYHKLGAKGVKDEVGGGDYEFVKIPKEGDAEDRVKE</sequence>
<organism evidence="6 7">
    <name type="scientific">Esox lucius</name>
    <name type="common">Northern pike</name>
    <dbReference type="NCBI Taxonomy" id="8010"/>
    <lineage>
        <taxon>Eukaryota</taxon>
        <taxon>Metazoa</taxon>
        <taxon>Chordata</taxon>
        <taxon>Craniata</taxon>
        <taxon>Vertebrata</taxon>
        <taxon>Euteleostomi</taxon>
        <taxon>Actinopterygii</taxon>
        <taxon>Neopterygii</taxon>
        <taxon>Teleostei</taxon>
        <taxon>Protacanthopterygii</taxon>
        <taxon>Esociformes</taxon>
        <taxon>Esocidae</taxon>
        <taxon>Esox</taxon>
    </lineage>
</organism>
<evidence type="ECO:0000313" key="6">
    <source>
        <dbReference type="Ensembl" id="ENSELUP00000096187.1"/>
    </source>
</evidence>
<dbReference type="AlphaFoldDB" id="A0AAY5LB30"/>
<dbReference type="PANTHER" id="PTHR11481">
    <property type="entry name" value="IMMUNOGLOBULIN FC RECEPTOR"/>
    <property type="match status" value="1"/>
</dbReference>
<accession>A0AAY5LB30</accession>
<dbReference type="PROSITE" id="PS50835">
    <property type="entry name" value="IG_LIKE"/>
    <property type="match status" value="2"/>
</dbReference>
<proteinExistence type="predicted"/>
<name>A0AAY5LB30_ESOLU</name>
<keyword evidence="3" id="KW-0472">Membrane</keyword>
<evidence type="ECO:0000259" key="5">
    <source>
        <dbReference type="PROSITE" id="PS50835"/>
    </source>
</evidence>
<dbReference type="Proteomes" id="UP000265140">
    <property type="component" value="Chromosome 5"/>
</dbReference>
<keyword evidence="3" id="KW-0812">Transmembrane</keyword>
<keyword evidence="1 4" id="KW-0732">Signal</keyword>
<evidence type="ECO:0000256" key="4">
    <source>
        <dbReference type="SAM" id="SignalP"/>
    </source>
</evidence>
<dbReference type="GeneTree" id="ENSGT00440000036191"/>
<dbReference type="GO" id="GO:0004888">
    <property type="term" value="F:transmembrane signaling receptor activity"/>
    <property type="evidence" value="ECO:0007669"/>
    <property type="project" value="TreeGrafter"/>
</dbReference>
<dbReference type="Ensembl" id="ENSELUT00000090651.1">
    <property type="protein sequence ID" value="ENSELUP00000096187.1"/>
    <property type="gene ID" value="ENSELUG00000000380.3"/>
</dbReference>
<gene>
    <name evidence="6" type="primary">TMPRSS2</name>
</gene>
<dbReference type="InterPro" id="IPR003598">
    <property type="entry name" value="Ig_sub2"/>
</dbReference>
<reference evidence="6 7" key="1">
    <citation type="submission" date="2020-02" db="EMBL/GenBank/DDBJ databases">
        <title>Esox lucius (northern pike) genome, fEsoLuc1, primary haplotype.</title>
        <authorList>
            <person name="Myers G."/>
            <person name="Karagic N."/>
            <person name="Meyer A."/>
            <person name="Pippel M."/>
            <person name="Reichard M."/>
            <person name="Winkler S."/>
            <person name="Tracey A."/>
            <person name="Sims Y."/>
            <person name="Howe K."/>
            <person name="Rhie A."/>
            <person name="Formenti G."/>
            <person name="Durbin R."/>
            <person name="Fedrigo O."/>
            <person name="Jarvis E.D."/>
        </authorList>
    </citation>
    <scope>NUCLEOTIDE SEQUENCE [LARGE SCALE GENOMIC DNA]</scope>
</reference>
<dbReference type="InterPro" id="IPR036179">
    <property type="entry name" value="Ig-like_dom_sf"/>
</dbReference>
<dbReference type="SMART" id="SM00408">
    <property type="entry name" value="IGc2"/>
    <property type="match status" value="2"/>
</dbReference>
<dbReference type="GO" id="GO:0007166">
    <property type="term" value="P:cell surface receptor signaling pathway"/>
    <property type="evidence" value="ECO:0007669"/>
    <property type="project" value="TreeGrafter"/>
</dbReference>
<dbReference type="Gene3D" id="2.60.40.10">
    <property type="entry name" value="Immunoglobulins"/>
    <property type="match status" value="2"/>
</dbReference>
<dbReference type="GO" id="GO:0009897">
    <property type="term" value="C:external side of plasma membrane"/>
    <property type="evidence" value="ECO:0007669"/>
    <property type="project" value="TreeGrafter"/>
</dbReference>
<feature type="domain" description="Ig-like" evidence="5">
    <location>
        <begin position="208"/>
        <end position="276"/>
    </location>
</feature>
<dbReference type="GO" id="GO:0006955">
    <property type="term" value="P:immune response"/>
    <property type="evidence" value="ECO:0007669"/>
    <property type="project" value="TreeGrafter"/>
</dbReference>
<evidence type="ECO:0000256" key="3">
    <source>
        <dbReference type="SAM" id="Phobius"/>
    </source>
</evidence>
<dbReference type="InterPro" id="IPR007110">
    <property type="entry name" value="Ig-like_dom"/>
</dbReference>
<keyword evidence="7" id="KW-1185">Reference proteome</keyword>
<keyword evidence="2" id="KW-1015">Disulfide bond</keyword>
<reference evidence="6" key="3">
    <citation type="submission" date="2025-09" db="UniProtKB">
        <authorList>
            <consortium name="Ensembl"/>
        </authorList>
    </citation>
    <scope>IDENTIFICATION</scope>
</reference>
<protein>
    <recommendedName>
        <fullName evidence="5">Ig-like domain-containing protein</fullName>
    </recommendedName>
</protein>
<dbReference type="PANTHER" id="PTHR11481:SF64">
    <property type="entry name" value="FC RECEPTOR-LIKE PROTEIN 4"/>
    <property type="match status" value="1"/>
</dbReference>
<dbReference type="InterPro" id="IPR013783">
    <property type="entry name" value="Ig-like_fold"/>
</dbReference>
<evidence type="ECO:0000313" key="7">
    <source>
        <dbReference type="Proteomes" id="UP000265140"/>
    </source>
</evidence>
<dbReference type="KEGG" id="els:105008617"/>